<name>A0A2S0K0B4_LYSSH</name>
<evidence type="ECO:0000313" key="4">
    <source>
        <dbReference type="Proteomes" id="UP000255295"/>
    </source>
</evidence>
<evidence type="ECO:0000313" key="1">
    <source>
        <dbReference type="EMBL" id="AVK96832.1"/>
    </source>
</evidence>
<evidence type="ECO:0000313" key="3">
    <source>
        <dbReference type="Proteomes" id="UP000238825"/>
    </source>
</evidence>
<dbReference type="GeneID" id="48276815"/>
<dbReference type="Pfam" id="PF01663">
    <property type="entry name" value="Phosphodiest"/>
    <property type="match status" value="1"/>
</dbReference>
<evidence type="ECO:0000313" key="2">
    <source>
        <dbReference type="EMBL" id="SUV17336.1"/>
    </source>
</evidence>
<dbReference type="AlphaFoldDB" id="A0A2S0K0B4"/>
<gene>
    <name evidence="1" type="ORF">LS41612_11460</name>
    <name evidence="2" type="ORF">NCTC10338_02433</name>
</gene>
<dbReference type="SUPFAM" id="SSF53649">
    <property type="entry name" value="Alkaline phosphatase-like"/>
    <property type="match status" value="1"/>
</dbReference>
<dbReference type="Proteomes" id="UP000238825">
    <property type="component" value="Chromosome"/>
</dbReference>
<sequence length="530" mass="61489">MTLNWFIFDGIPKWLLERLLNTGELPYFKKIIDSGSFFDTKPSYPNCQTPAAMATLLTGQSQQEHKINGYWMQGKEDHRKYVNSLLQASPEGSLIWEDLSKENIEIDLIQIPWYKETSKKINFVGGINNRISREKYYDLSNRDILNIEDEVGIIKAIKKDAFTWQLESNNYFTCINDKKWTLFTSNKGHSAWYRVVNSNEKEYLIRTAVWEMVYSSTRNDSILLNKTIGKNPFLGETLGGMYRTGLFGKQFYIDGDGTAENLYLDLYKLSFEYYKLVLNEIFKNRSENKLRIIYVPFTDDIGHELIGFLNSDIEIPKKYEMKAFELLLKVYKYADQLLEIAYEEEKDFDFVISSDHGMNGVSTMFHPNDLLVCNGYAQKPSGDFENTNEKTSHVIYHVVNNGFIYENTKNHDNKILKAALTKLIDYRHPISKKKMVKELVDINGEKVNLQTFNDKKCYIVFAENVMPNPELTKNLSIISKPNRSATHHTYNSDKLNGIFISSFKLKESSIKSNTEVKSIILKKMRGKNCQ</sequence>
<dbReference type="EMBL" id="CP019980">
    <property type="protein sequence ID" value="AVK96832.1"/>
    <property type="molecule type" value="Genomic_DNA"/>
</dbReference>
<accession>A0A2S0K0B4</accession>
<protein>
    <submittedName>
        <fullName evidence="2">Type I phosphodiesterase / nucleotide pyrophosphatase</fullName>
    </submittedName>
</protein>
<dbReference type="Gene3D" id="3.40.720.10">
    <property type="entry name" value="Alkaline Phosphatase, subunit A"/>
    <property type="match status" value="1"/>
</dbReference>
<dbReference type="RefSeq" id="WP_024364160.1">
    <property type="nucleotide sequence ID" value="NZ_BJNS01000047.1"/>
</dbReference>
<dbReference type="EMBL" id="UFSZ01000001">
    <property type="protein sequence ID" value="SUV17336.1"/>
    <property type="molecule type" value="Genomic_DNA"/>
</dbReference>
<organism evidence="1 3">
    <name type="scientific">Lysinibacillus sphaericus</name>
    <name type="common">Bacillus sphaericus</name>
    <dbReference type="NCBI Taxonomy" id="1421"/>
    <lineage>
        <taxon>Bacteria</taxon>
        <taxon>Bacillati</taxon>
        <taxon>Bacillota</taxon>
        <taxon>Bacilli</taxon>
        <taxon>Bacillales</taxon>
        <taxon>Bacillaceae</taxon>
        <taxon>Lysinibacillus</taxon>
    </lineage>
</organism>
<reference evidence="2 4" key="2">
    <citation type="submission" date="2018-06" db="EMBL/GenBank/DDBJ databases">
        <authorList>
            <consortium name="Pathogen Informatics"/>
            <person name="Doyle S."/>
        </authorList>
    </citation>
    <scope>NUCLEOTIDE SEQUENCE [LARGE SCALE GENOMIC DNA]</scope>
    <source>
        <strain evidence="2 4">NCTC10338</strain>
    </source>
</reference>
<dbReference type="Proteomes" id="UP000255295">
    <property type="component" value="Unassembled WGS sequence"/>
</dbReference>
<dbReference type="InterPro" id="IPR002591">
    <property type="entry name" value="Phosphodiest/P_Trfase"/>
</dbReference>
<reference evidence="1 3" key="1">
    <citation type="submission" date="2017-03" db="EMBL/GenBank/DDBJ databases">
        <title>The whole genome sequencing and assembly of Lysinibacillus sphaericus DSM 28T strain.</title>
        <authorList>
            <person name="Lee Y.-J."/>
            <person name="Yi H."/>
            <person name="Bahn Y.-S."/>
            <person name="Kim J.F."/>
            <person name="Lee D.-W."/>
        </authorList>
    </citation>
    <scope>NUCLEOTIDE SEQUENCE [LARGE SCALE GENOMIC DNA]</scope>
    <source>
        <strain evidence="1 3">DSM 28</strain>
    </source>
</reference>
<proteinExistence type="predicted"/>
<dbReference type="InterPro" id="IPR017850">
    <property type="entry name" value="Alkaline_phosphatase_core_sf"/>
</dbReference>